<gene>
    <name evidence="2" type="ORF">CH063_08468</name>
</gene>
<feature type="non-terminal residue" evidence="2">
    <location>
        <position position="1"/>
    </location>
</feature>
<dbReference type="HOGENOM" id="CLU_2564585_0_0_1"/>
<accession>H1V9Y6</accession>
<proteinExistence type="predicted"/>
<protein>
    <submittedName>
        <fullName evidence="2">Uncharacterized protein</fullName>
    </submittedName>
</protein>
<dbReference type="Proteomes" id="UP000007174">
    <property type="component" value="Unassembled WGS sequence"/>
</dbReference>
<sequence>ARSDLAASLTPPSIKPAADMPAKPKISSKAKEAESKSESISVIPSIAGCASFLRPLRALQTPKPPTYSPHLALSYPIIHTLT</sequence>
<organism evidence="2 3">
    <name type="scientific">Colletotrichum higginsianum (strain IMI 349063)</name>
    <name type="common">Crucifer anthracnose fungus</name>
    <dbReference type="NCBI Taxonomy" id="759273"/>
    <lineage>
        <taxon>Eukaryota</taxon>
        <taxon>Fungi</taxon>
        <taxon>Dikarya</taxon>
        <taxon>Ascomycota</taxon>
        <taxon>Pezizomycotina</taxon>
        <taxon>Sordariomycetes</taxon>
        <taxon>Hypocreomycetidae</taxon>
        <taxon>Glomerellales</taxon>
        <taxon>Glomerellaceae</taxon>
        <taxon>Colletotrichum</taxon>
        <taxon>Colletotrichum destructivum species complex</taxon>
    </lineage>
</organism>
<evidence type="ECO:0000256" key="1">
    <source>
        <dbReference type="SAM" id="MobiDB-lite"/>
    </source>
</evidence>
<reference evidence="3" key="1">
    <citation type="journal article" date="2012" name="Nat. Genet.">
        <title>Lifestyle transitions in plant pathogenic Colletotrichum fungi deciphered by genome and transcriptome analyses.</title>
        <authorList>
            <person name="O'Connell R.J."/>
            <person name="Thon M.R."/>
            <person name="Hacquard S."/>
            <person name="Amyotte S.G."/>
            <person name="Kleemann J."/>
            <person name="Torres M.F."/>
            <person name="Damm U."/>
            <person name="Buiate E.A."/>
            <person name="Epstein L."/>
            <person name="Alkan N."/>
            <person name="Altmueller J."/>
            <person name="Alvarado-Balderrama L."/>
            <person name="Bauser C.A."/>
            <person name="Becker C."/>
            <person name="Birren B.W."/>
            <person name="Chen Z."/>
            <person name="Choi J."/>
            <person name="Crouch J.A."/>
            <person name="Duvick J.P."/>
            <person name="Farman M.A."/>
            <person name="Gan P."/>
            <person name="Heiman D."/>
            <person name="Henrissat B."/>
            <person name="Howard R.J."/>
            <person name="Kabbage M."/>
            <person name="Koch C."/>
            <person name="Kracher B."/>
            <person name="Kubo Y."/>
            <person name="Law A.D."/>
            <person name="Lebrun M.-H."/>
            <person name="Lee Y.-H."/>
            <person name="Miyara I."/>
            <person name="Moore N."/>
            <person name="Neumann U."/>
            <person name="Nordstroem K."/>
            <person name="Panaccione D.G."/>
            <person name="Panstruga R."/>
            <person name="Place M."/>
            <person name="Proctor R.H."/>
            <person name="Prusky D."/>
            <person name="Rech G."/>
            <person name="Reinhardt R."/>
            <person name="Rollins J.A."/>
            <person name="Rounsley S."/>
            <person name="Schardl C.L."/>
            <person name="Schwartz D.C."/>
            <person name="Shenoy N."/>
            <person name="Shirasu K."/>
            <person name="Sikhakolli U.R."/>
            <person name="Stueber K."/>
            <person name="Sukno S.A."/>
            <person name="Sweigard J.A."/>
            <person name="Takano Y."/>
            <person name="Takahara H."/>
            <person name="Trail F."/>
            <person name="van der Does H.C."/>
            <person name="Voll L.M."/>
            <person name="Will I."/>
            <person name="Young S."/>
            <person name="Zeng Q."/>
            <person name="Zhang J."/>
            <person name="Zhou S."/>
            <person name="Dickman M.B."/>
            <person name="Schulze-Lefert P."/>
            <person name="Ver Loren van Themaat E."/>
            <person name="Ma L.-J."/>
            <person name="Vaillancourt L.J."/>
        </authorList>
    </citation>
    <scope>NUCLEOTIDE SEQUENCE [LARGE SCALE GENOMIC DNA]</scope>
    <source>
        <strain evidence="3">IMI 349063</strain>
    </source>
</reference>
<evidence type="ECO:0000313" key="3">
    <source>
        <dbReference type="Proteomes" id="UP000007174"/>
    </source>
</evidence>
<evidence type="ECO:0000313" key="2">
    <source>
        <dbReference type="EMBL" id="CCF37039.1"/>
    </source>
</evidence>
<feature type="region of interest" description="Disordered" evidence="1">
    <location>
        <begin position="1"/>
        <end position="37"/>
    </location>
</feature>
<dbReference type="AlphaFoldDB" id="H1V9Y6"/>
<name>H1V9Y6_COLHI</name>
<dbReference type="EMBL" id="CACQ02002277">
    <property type="protein sequence ID" value="CCF37039.1"/>
    <property type="molecule type" value="Genomic_DNA"/>
</dbReference>